<keyword evidence="2" id="KW-0805">Transcription regulation</keyword>
<dbReference type="PANTHER" id="PTHR43133:SF46">
    <property type="entry name" value="RNA POLYMERASE SIGMA-70 FACTOR ECF SUBFAMILY"/>
    <property type="match status" value="1"/>
</dbReference>
<evidence type="ECO:0000313" key="7">
    <source>
        <dbReference type="EMBL" id="NAS12298.1"/>
    </source>
</evidence>
<dbReference type="InterPro" id="IPR036388">
    <property type="entry name" value="WH-like_DNA-bd_sf"/>
</dbReference>
<dbReference type="InterPro" id="IPR007627">
    <property type="entry name" value="RNA_pol_sigma70_r2"/>
</dbReference>
<protein>
    <submittedName>
        <fullName evidence="7">RNA polymerase sigma-70 factor</fullName>
    </submittedName>
</protein>
<keyword evidence="3" id="KW-0731">Sigma factor</keyword>
<dbReference type="NCBIfam" id="TIGR02985">
    <property type="entry name" value="Sig70_bacteroi1"/>
    <property type="match status" value="1"/>
</dbReference>
<dbReference type="NCBIfam" id="TIGR02937">
    <property type="entry name" value="sigma70-ECF"/>
    <property type="match status" value="1"/>
</dbReference>
<dbReference type="AlphaFoldDB" id="A0A6L9ECN1"/>
<comment type="similarity">
    <text evidence="1">Belongs to the sigma-70 factor family. ECF subfamily.</text>
</comment>
<organism evidence="7 8">
    <name type="scientific">Poritiphilus flavus</name>
    <dbReference type="NCBI Taxonomy" id="2697053"/>
    <lineage>
        <taxon>Bacteria</taxon>
        <taxon>Pseudomonadati</taxon>
        <taxon>Bacteroidota</taxon>
        <taxon>Flavobacteriia</taxon>
        <taxon>Flavobacteriales</taxon>
        <taxon>Flavobacteriaceae</taxon>
        <taxon>Poritiphilus</taxon>
    </lineage>
</organism>
<proteinExistence type="inferred from homology"/>
<feature type="domain" description="RNA polymerase sigma factor 70 region 4 type 2" evidence="6">
    <location>
        <begin position="120"/>
        <end position="167"/>
    </location>
</feature>
<dbReference type="Gene3D" id="1.10.1740.10">
    <property type="match status" value="1"/>
</dbReference>
<keyword evidence="8" id="KW-1185">Reference proteome</keyword>
<dbReference type="GO" id="GO:0016987">
    <property type="term" value="F:sigma factor activity"/>
    <property type="evidence" value="ECO:0007669"/>
    <property type="project" value="UniProtKB-KW"/>
</dbReference>
<evidence type="ECO:0000256" key="2">
    <source>
        <dbReference type="ARBA" id="ARBA00023015"/>
    </source>
</evidence>
<gene>
    <name evidence="7" type="ORF">GTQ38_09815</name>
</gene>
<sequence>MDMDEITLISSLKRGDENSFIYLVDSYSQRLFGYALTLTNHHEMAQDIVQNVFLKTWEKRKKLRIESSLQNYLFKSVYNEFINQYKKKRSTMILEQKYFKALEKTVALHDETSWEKIMTKIMEEIQKLPPRCQEVFLLSRKEGLTNLEISEYLDISIKTVEAQITKAFSILRENLGNNYKAMLFLLFGTRYKRQIQ</sequence>
<dbReference type="EMBL" id="WXYO01000004">
    <property type="protein sequence ID" value="NAS12298.1"/>
    <property type="molecule type" value="Genomic_DNA"/>
</dbReference>
<reference evidence="7 8" key="1">
    <citation type="submission" date="2020-01" db="EMBL/GenBank/DDBJ databases">
        <title>Bacteria diversity of Porities sp.</title>
        <authorList>
            <person name="Wang G."/>
        </authorList>
    </citation>
    <scope>NUCLEOTIDE SEQUENCE [LARGE SCALE GENOMIC DNA]</scope>
    <source>
        <strain evidence="7 8">R33</strain>
    </source>
</reference>
<dbReference type="InterPro" id="IPR013325">
    <property type="entry name" value="RNA_pol_sigma_r2"/>
</dbReference>
<keyword evidence="4" id="KW-0804">Transcription</keyword>
<evidence type="ECO:0000256" key="1">
    <source>
        <dbReference type="ARBA" id="ARBA00010641"/>
    </source>
</evidence>
<dbReference type="InterPro" id="IPR013249">
    <property type="entry name" value="RNA_pol_sigma70_r4_t2"/>
</dbReference>
<dbReference type="SUPFAM" id="SSF88946">
    <property type="entry name" value="Sigma2 domain of RNA polymerase sigma factors"/>
    <property type="match status" value="1"/>
</dbReference>
<dbReference type="Gene3D" id="1.10.10.10">
    <property type="entry name" value="Winged helix-like DNA-binding domain superfamily/Winged helix DNA-binding domain"/>
    <property type="match status" value="1"/>
</dbReference>
<feature type="domain" description="RNA polymerase sigma-70 region 2" evidence="5">
    <location>
        <begin position="23"/>
        <end position="90"/>
    </location>
</feature>
<evidence type="ECO:0000259" key="5">
    <source>
        <dbReference type="Pfam" id="PF04542"/>
    </source>
</evidence>
<name>A0A6L9ECN1_9FLAO</name>
<dbReference type="Proteomes" id="UP000475249">
    <property type="component" value="Unassembled WGS sequence"/>
</dbReference>
<dbReference type="Pfam" id="PF08281">
    <property type="entry name" value="Sigma70_r4_2"/>
    <property type="match status" value="1"/>
</dbReference>
<dbReference type="GO" id="GO:0003677">
    <property type="term" value="F:DNA binding"/>
    <property type="evidence" value="ECO:0007669"/>
    <property type="project" value="InterPro"/>
</dbReference>
<evidence type="ECO:0000313" key="8">
    <source>
        <dbReference type="Proteomes" id="UP000475249"/>
    </source>
</evidence>
<dbReference type="InterPro" id="IPR014284">
    <property type="entry name" value="RNA_pol_sigma-70_dom"/>
</dbReference>
<dbReference type="Pfam" id="PF04542">
    <property type="entry name" value="Sigma70_r2"/>
    <property type="match status" value="1"/>
</dbReference>
<dbReference type="InterPro" id="IPR039425">
    <property type="entry name" value="RNA_pol_sigma-70-like"/>
</dbReference>
<dbReference type="InterPro" id="IPR014327">
    <property type="entry name" value="RNA_pol_sigma70_bacteroid"/>
</dbReference>
<accession>A0A6L9ECN1</accession>
<evidence type="ECO:0000256" key="3">
    <source>
        <dbReference type="ARBA" id="ARBA00023082"/>
    </source>
</evidence>
<dbReference type="InterPro" id="IPR013324">
    <property type="entry name" value="RNA_pol_sigma_r3/r4-like"/>
</dbReference>
<evidence type="ECO:0000256" key="4">
    <source>
        <dbReference type="ARBA" id="ARBA00023163"/>
    </source>
</evidence>
<dbReference type="SUPFAM" id="SSF88659">
    <property type="entry name" value="Sigma3 and sigma4 domains of RNA polymerase sigma factors"/>
    <property type="match status" value="1"/>
</dbReference>
<comment type="caution">
    <text evidence="7">The sequence shown here is derived from an EMBL/GenBank/DDBJ whole genome shotgun (WGS) entry which is preliminary data.</text>
</comment>
<dbReference type="GO" id="GO:0006352">
    <property type="term" value="P:DNA-templated transcription initiation"/>
    <property type="evidence" value="ECO:0007669"/>
    <property type="project" value="InterPro"/>
</dbReference>
<dbReference type="PANTHER" id="PTHR43133">
    <property type="entry name" value="RNA POLYMERASE ECF-TYPE SIGMA FACTO"/>
    <property type="match status" value="1"/>
</dbReference>
<evidence type="ECO:0000259" key="6">
    <source>
        <dbReference type="Pfam" id="PF08281"/>
    </source>
</evidence>